<dbReference type="RefSeq" id="WP_092455440.1">
    <property type="nucleotide sequence ID" value="NZ_FOJI01000012.1"/>
</dbReference>
<dbReference type="Pfam" id="PF19848">
    <property type="entry name" value="DUF6323"/>
    <property type="match status" value="1"/>
</dbReference>
<keyword evidence="2" id="KW-1185">Reference proteome</keyword>
<proteinExistence type="predicted"/>
<sequence>MDEFKFLSILGEGQYQIEKVTDCNQYSQKFGVSLTEKDALMLLEARKNSLKEQERIEFGGGILPKLIFAFCDSPFIYQDNYVDTLESLQDIFYLYKNESLDELTDDELIEYMKKHFDNDCQGSLEYLEDTCLEDFARSIREGTRGFIGKYEDLGE</sequence>
<accession>A0A1I0R751</accession>
<evidence type="ECO:0000313" key="1">
    <source>
        <dbReference type="EMBL" id="SEW36370.1"/>
    </source>
</evidence>
<dbReference type="Proteomes" id="UP000199701">
    <property type="component" value="Unassembled WGS sequence"/>
</dbReference>
<name>A0A1I0R751_9FIRM</name>
<evidence type="ECO:0000313" key="2">
    <source>
        <dbReference type="Proteomes" id="UP000199701"/>
    </source>
</evidence>
<dbReference type="AlphaFoldDB" id="A0A1I0R751"/>
<reference evidence="1 2" key="1">
    <citation type="submission" date="2016-10" db="EMBL/GenBank/DDBJ databases">
        <authorList>
            <person name="de Groot N.N."/>
        </authorList>
    </citation>
    <scope>NUCLEOTIDE SEQUENCE [LARGE SCALE GENOMIC DNA]</scope>
    <source>
        <strain evidence="1 2">DSM 9179</strain>
    </source>
</reference>
<dbReference type="EMBL" id="FOJI01000012">
    <property type="protein sequence ID" value="SEW36370.1"/>
    <property type="molecule type" value="Genomic_DNA"/>
</dbReference>
<dbReference type="STRING" id="99656.SAMN05421659_11285"/>
<dbReference type="OrthoDB" id="1707441at2"/>
<organism evidence="1 2">
    <name type="scientific">[Clostridium] fimetarium</name>
    <dbReference type="NCBI Taxonomy" id="99656"/>
    <lineage>
        <taxon>Bacteria</taxon>
        <taxon>Bacillati</taxon>
        <taxon>Bacillota</taxon>
        <taxon>Clostridia</taxon>
        <taxon>Lachnospirales</taxon>
        <taxon>Lachnospiraceae</taxon>
    </lineage>
</organism>
<dbReference type="InterPro" id="IPR046286">
    <property type="entry name" value="DUF6323"/>
</dbReference>
<protein>
    <submittedName>
        <fullName evidence="1">Uncharacterized protein</fullName>
    </submittedName>
</protein>
<gene>
    <name evidence="1" type="ORF">SAMN05421659_11285</name>
</gene>